<dbReference type="OrthoDB" id="8771453at2"/>
<dbReference type="eggNOG" id="COG3425">
    <property type="taxonomic scope" value="Bacteria"/>
</dbReference>
<evidence type="ECO:0000256" key="1">
    <source>
        <dbReference type="ARBA" id="ARBA00022679"/>
    </source>
</evidence>
<dbReference type="KEGG" id="pla:Plav_3069"/>
<dbReference type="PANTHER" id="PTHR34069:SF2">
    <property type="entry name" value="BETA-KETOACYL-[ACYL-CARRIER-PROTEIN] SYNTHASE III"/>
    <property type="match status" value="1"/>
</dbReference>
<dbReference type="CDD" id="cd00827">
    <property type="entry name" value="init_cond_enzymes"/>
    <property type="match status" value="1"/>
</dbReference>
<evidence type="ECO:0000259" key="4">
    <source>
        <dbReference type="Pfam" id="PF08541"/>
    </source>
</evidence>
<dbReference type="RefSeq" id="WP_012111997.1">
    <property type="nucleotide sequence ID" value="NC_009719.1"/>
</dbReference>
<accession>A7HXP3</accession>
<gene>
    <name evidence="5" type="ordered locus">Plav_3069</name>
</gene>
<proteinExistence type="predicted"/>
<dbReference type="STRING" id="402881.Plav_3069"/>
<protein>
    <recommendedName>
        <fullName evidence="7">3-hydroxy-3-methylglutaryl CoA synthase</fullName>
    </recommendedName>
</protein>
<keyword evidence="6" id="KW-1185">Reference proteome</keyword>
<name>A7HXP3_PARL1</name>
<dbReference type="InterPro" id="IPR013747">
    <property type="entry name" value="ACP_syn_III_C"/>
</dbReference>
<dbReference type="InterPro" id="IPR012340">
    <property type="entry name" value="NA-bd_OB-fold"/>
</dbReference>
<sequence>MAQQTVGLTAFGGYIPRLRLQRKAVAQANAWVAPNFLGKGKGERSMANWDEDALTMAVEAARDLLGPDDDRSHVDALYLGSTTLPFKDRLNSGIVAAALTLDERVRAVDVASTQRAGTSALMQALSAVKAGEAKHALVLASDHRKTKAVTAQELDFGDGAAAVSVGTENVIAAYLGGASLTVDFVDHFRGDSEEFDYNWEERWIRDEGFAKIVPRAVKAALENSGVSAGEIKHFVLPCSFGDKFVQQLAKRSGIAPEAARDTLAANCGETGAAHSLVMLVHTLQKEAKPGDKVMVLHFGGGCDALVFEVTDKLSSQAGKRGIVGSLANRTEETNYLKFLTFNGLIEWEKGMRAEQDKKTALTTLYRNEDMLMGLVGGRCTETGVIQFPRSRISVNPNNHTVDTQEPYKFAEKKAKILSWSADFLSFSMNPPNHYGMVVFDEGGRIMMDFTDVEAGTVDSGMEVKLVFRIKEFDDKRGFRRYFWKAVPVAASTAKSQTGQAAE</sequence>
<dbReference type="Pfam" id="PF08541">
    <property type="entry name" value="ACP_syn_III_C"/>
    <property type="match status" value="1"/>
</dbReference>
<dbReference type="HOGENOM" id="CLU_039592_7_1_5"/>
<dbReference type="GO" id="GO:0016746">
    <property type="term" value="F:acyltransferase activity"/>
    <property type="evidence" value="ECO:0007669"/>
    <property type="project" value="UniProtKB-KW"/>
</dbReference>
<dbReference type="EMBL" id="CP000774">
    <property type="protein sequence ID" value="ABS64676.1"/>
    <property type="molecule type" value="Genomic_DNA"/>
</dbReference>
<evidence type="ECO:0000259" key="3">
    <source>
        <dbReference type="Pfam" id="PF01796"/>
    </source>
</evidence>
<organism evidence="5 6">
    <name type="scientific">Parvibaculum lavamentivorans (strain DS-1 / DSM 13023 / NCIMB 13966)</name>
    <dbReference type="NCBI Taxonomy" id="402881"/>
    <lineage>
        <taxon>Bacteria</taxon>
        <taxon>Pseudomonadati</taxon>
        <taxon>Pseudomonadota</taxon>
        <taxon>Alphaproteobacteria</taxon>
        <taxon>Hyphomicrobiales</taxon>
        <taxon>Parvibaculaceae</taxon>
        <taxon>Parvibaculum</taxon>
    </lineage>
</organism>
<dbReference type="GO" id="GO:0044550">
    <property type="term" value="P:secondary metabolite biosynthetic process"/>
    <property type="evidence" value="ECO:0007669"/>
    <property type="project" value="TreeGrafter"/>
</dbReference>
<evidence type="ECO:0000256" key="2">
    <source>
        <dbReference type="ARBA" id="ARBA00023315"/>
    </source>
</evidence>
<dbReference type="AlphaFoldDB" id="A7HXP3"/>
<dbReference type="PANTHER" id="PTHR34069">
    <property type="entry name" value="3-OXOACYL-[ACYL-CARRIER-PROTEIN] SYNTHASE 3"/>
    <property type="match status" value="1"/>
</dbReference>
<dbReference type="SUPFAM" id="SSF53901">
    <property type="entry name" value="Thiolase-like"/>
    <property type="match status" value="2"/>
</dbReference>
<dbReference type="SUPFAM" id="SSF50249">
    <property type="entry name" value="Nucleic acid-binding proteins"/>
    <property type="match status" value="1"/>
</dbReference>
<dbReference type="InterPro" id="IPR016039">
    <property type="entry name" value="Thiolase-like"/>
</dbReference>
<keyword evidence="2" id="KW-0012">Acyltransferase</keyword>
<dbReference type="Gene3D" id="3.40.47.10">
    <property type="match status" value="2"/>
</dbReference>
<feature type="domain" description="Beta-ketoacyl-[acyl-carrier-protein] synthase III C-terminal" evidence="4">
    <location>
        <begin position="221"/>
        <end position="302"/>
    </location>
</feature>
<reference evidence="5 6" key="1">
    <citation type="journal article" date="2011" name="Stand. Genomic Sci.">
        <title>Complete genome sequence of Parvibaculum lavamentivorans type strain (DS-1(T)).</title>
        <authorList>
            <person name="Schleheck D."/>
            <person name="Weiss M."/>
            <person name="Pitluck S."/>
            <person name="Bruce D."/>
            <person name="Land M.L."/>
            <person name="Han S."/>
            <person name="Saunders E."/>
            <person name="Tapia R."/>
            <person name="Detter C."/>
            <person name="Brettin T."/>
            <person name="Han J."/>
            <person name="Woyke T."/>
            <person name="Goodwin L."/>
            <person name="Pennacchio L."/>
            <person name="Nolan M."/>
            <person name="Cook A.M."/>
            <person name="Kjelleberg S."/>
            <person name="Thomas T."/>
        </authorList>
    </citation>
    <scope>NUCLEOTIDE SEQUENCE [LARGE SCALE GENOMIC DNA]</scope>
    <source>
        <strain evidence="6">DS-1 / DSM 13023 / NCIMB 13966</strain>
    </source>
</reference>
<dbReference type="eggNOG" id="COG1545">
    <property type="taxonomic scope" value="Bacteria"/>
</dbReference>
<keyword evidence="1" id="KW-0808">Transferase</keyword>
<evidence type="ECO:0000313" key="5">
    <source>
        <dbReference type="EMBL" id="ABS64676.1"/>
    </source>
</evidence>
<dbReference type="Pfam" id="PF01796">
    <property type="entry name" value="OB_ChsH2_C"/>
    <property type="match status" value="1"/>
</dbReference>
<evidence type="ECO:0008006" key="7">
    <source>
        <dbReference type="Google" id="ProtNLM"/>
    </source>
</evidence>
<feature type="domain" description="ChsH2 C-terminal OB-fold" evidence="3">
    <location>
        <begin position="410"/>
        <end position="468"/>
    </location>
</feature>
<dbReference type="Proteomes" id="UP000006377">
    <property type="component" value="Chromosome"/>
</dbReference>
<evidence type="ECO:0000313" key="6">
    <source>
        <dbReference type="Proteomes" id="UP000006377"/>
    </source>
</evidence>
<dbReference type="InterPro" id="IPR002878">
    <property type="entry name" value="ChsH2_C"/>
</dbReference>